<evidence type="ECO:0000313" key="2">
    <source>
        <dbReference type="EMBL" id="GAC44374.1"/>
    </source>
</evidence>
<evidence type="ECO:0000313" key="3">
    <source>
        <dbReference type="Proteomes" id="UP000029453"/>
    </source>
</evidence>
<dbReference type="Proteomes" id="UP000029453">
    <property type="component" value="Unassembled WGS sequence"/>
</dbReference>
<feature type="signal peptide" evidence="1">
    <location>
        <begin position="1"/>
        <end position="17"/>
    </location>
</feature>
<proteinExistence type="predicted"/>
<feature type="chain" id="PRO_5004100732" evidence="1">
    <location>
        <begin position="18"/>
        <end position="108"/>
    </location>
</feature>
<gene>
    <name evidence="2" type="ORF">PPOP_3778</name>
</gene>
<dbReference type="EMBL" id="BALG01000464">
    <property type="protein sequence ID" value="GAC44374.1"/>
    <property type="molecule type" value="Genomic_DNA"/>
</dbReference>
<name>M9M5G4_PAEPP</name>
<protein>
    <submittedName>
        <fullName evidence="2">Uncharacterized protein</fullName>
    </submittedName>
</protein>
<evidence type="ECO:0000256" key="1">
    <source>
        <dbReference type="SAM" id="SignalP"/>
    </source>
</evidence>
<organism evidence="2 3">
    <name type="scientific">Paenibacillus popilliae ATCC 14706</name>
    <dbReference type="NCBI Taxonomy" id="1212764"/>
    <lineage>
        <taxon>Bacteria</taxon>
        <taxon>Bacillati</taxon>
        <taxon>Bacillota</taxon>
        <taxon>Bacilli</taxon>
        <taxon>Bacillales</taxon>
        <taxon>Paenibacillaceae</taxon>
        <taxon>Paenibacillus</taxon>
    </lineage>
</organism>
<reference evidence="2 3" key="1">
    <citation type="submission" date="2012-10" db="EMBL/GenBank/DDBJ databases">
        <title>Draft Genome Sequence of Paenibacillus popilliae ATCC 14706T.</title>
        <authorList>
            <person name="Iiyama K."/>
            <person name="Mori K."/>
            <person name="Mon H."/>
            <person name="Chieda Y."/>
            <person name="Lee J.M."/>
            <person name="Kusakabe T."/>
            <person name="Tashiro K."/>
            <person name="Asano S."/>
            <person name="Yasunaga-Aoki C."/>
            <person name="Shimizu S."/>
        </authorList>
    </citation>
    <scope>NUCLEOTIDE SEQUENCE [LARGE SCALE GENOMIC DNA]</scope>
    <source>
        <strain evidence="2 3">ATCC 14706</strain>
    </source>
</reference>
<sequence length="108" mass="12101">MTSIVTSMTVMSQSAFATLSTPTTEDITQCYGTAKLSEDSSTPLVRNHRGATGDCPKGWDHVGWCKDEHRVLADKNDPAGGYYTVKYKYCRKGKKTDCYWYDSVYHDA</sequence>
<dbReference type="AlphaFoldDB" id="M9M5G4"/>
<comment type="caution">
    <text evidence="2">The sequence shown here is derived from an EMBL/GenBank/DDBJ whole genome shotgun (WGS) entry which is preliminary data.</text>
</comment>
<accession>M9M5G4</accession>
<keyword evidence="1" id="KW-0732">Signal</keyword>
<keyword evidence="3" id="KW-1185">Reference proteome</keyword>